<proteinExistence type="predicted"/>
<comment type="caution">
    <text evidence="1">The sequence shown here is derived from an EMBL/GenBank/DDBJ whole genome shotgun (WGS) entry which is preliminary data.</text>
</comment>
<dbReference type="AlphaFoldDB" id="A0A1I5M2G2"/>
<name>A0A1I5M2G2_9FIRM</name>
<sequence>MKTIQDFAALLDGREYKKEMTEDEIIQARELGFVIVFGCSDDRTVFHGAIEEERQTVDGGTLYITEKGLFEDCPCNCIYSQEAKAKASPIEVRWCKGPYVWSYRTEIPHESFEIIDNQPAENLKFCQGMVFDLKGIE</sequence>
<dbReference type="EMBL" id="JACCKS010000018">
    <property type="protein sequence ID" value="NZA39302.1"/>
    <property type="molecule type" value="Genomic_DNA"/>
</dbReference>
<accession>A0A1I5M2G2</accession>
<dbReference type="Proteomes" id="UP000586254">
    <property type="component" value="Unassembled WGS sequence"/>
</dbReference>
<evidence type="ECO:0000313" key="1">
    <source>
        <dbReference type="EMBL" id="NZA39302.1"/>
    </source>
</evidence>
<protein>
    <submittedName>
        <fullName evidence="1">Uncharacterized protein</fullName>
    </submittedName>
</protein>
<gene>
    <name evidence="1" type="ORF">H0N91_14480</name>
</gene>
<organism evidence="1 2">
    <name type="scientific">Eubacterium callanderi</name>
    <dbReference type="NCBI Taxonomy" id="53442"/>
    <lineage>
        <taxon>Bacteria</taxon>
        <taxon>Bacillati</taxon>
        <taxon>Bacillota</taxon>
        <taxon>Clostridia</taxon>
        <taxon>Eubacteriales</taxon>
        <taxon>Eubacteriaceae</taxon>
        <taxon>Eubacterium</taxon>
    </lineage>
</organism>
<dbReference type="RefSeq" id="WP_090413781.1">
    <property type="nucleotide sequence ID" value="NZ_CAUEPJ010000017.1"/>
</dbReference>
<reference evidence="1 2" key="1">
    <citation type="submission" date="2020-07" db="EMBL/GenBank/DDBJ databases">
        <title>Organ Donor 1.</title>
        <authorList>
            <person name="Marsh A.J."/>
            <person name="Azcarate-Peril M.A."/>
        </authorList>
    </citation>
    <scope>NUCLEOTIDE SEQUENCE [LARGE SCALE GENOMIC DNA]</scope>
    <source>
        <strain evidence="1 2">AMC0717</strain>
    </source>
</reference>
<evidence type="ECO:0000313" key="2">
    <source>
        <dbReference type="Proteomes" id="UP000586254"/>
    </source>
</evidence>